<sequence>MENRLSVLKKHTPASVANFARRWLKAYDGWVDSWGEKSLSYNKTCMPTRLLDLGNRDSKTWHLVEPQHIIPYAALPHRWSKDTPELVSKELQNYYNPQSDAILPQSYQEIISICRAIPIRYLWIDSLCILQDDGGYEFRREAPLMTAIYGNAFVLAPSQDPHPSPTYSASLMKTPQIRYLPQEITFWCELTYEKDRFVAISGLARAISERTGDKYVAGIWLEYWVYDLLWHPMESRDLGSGRKKFDGEEASAPGSRLIVPSWSWVDFQGSVSLIIPGFKQFTNHRLKMSTTLLNSFESDFYRPLAFVSNTVITPPGSDPFSSFDRVVLKIKCLLLPVSISHTSLSAMQDSSSWQHVFGFWLPSGFELRSIGLESLQLDENDDPSRYPPVFVRLHKPLSPSLHSHLVPLCFITESELHIPVGTAFHQAFAHAIVVQKILGGSDREFRRVGMWYEGLSNTYQLSPIITNTIIKIGVGKTDLPTSGPCIDLAFDESRKQDLGF</sequence>
<dbReference type="InterPro" id="IPR010730">
    <property type="entry name" value="HET"/>
</dbReference>
<dbReference type="PANTHER" id="PTHR33112">
    <property type="entry name" value="DOMAIN PROTEIN, PUTATIVE-RELATED"/>
    <property type="match status" value="1"/>
</dbReference>
<dbReference type="PANTHER" id="PTHR33112:SF16">
    <property type="entry name" value="HETEROKARYON INCOMPATIBILITY DOMAIN-CONTAINING PROTEIN"/>
    <property type="match status" value="1"/>
</dbReference>
<evidence type="ECO:0000313" key="2">
    <source>
        <dbReference type="EMBL" id="KAF4965992.1"/>
    </source>
</evidence>
<gene>
    <name evidence="2" type="ORF">FSARC_6268</name>
</gene>
<dbReference type="OrthoDB" id="5362512at2759"/>
<evidence type="ECO:0000313" key="3">
    <source>
        <dbReference type="Proteomes" id="UP000622797"/>
    </source>
</evidence>
<dbReference type="Pfam" id="PF06985">
    <property type="entry name" value="HET"/>
    <property type="match status" value="1"/>
</dbReference>
<evidence type="ECO:0000259" key="1">
    <source>
        <dbReference type="Pfam" id="PF06985"/>
    </source>
</evidence>
<proteinExistence type="predicted"/>
<comment type="caution">
    <text evidence="2">The sequence shown here is derived from an EMBL/GenBank/DDBJ whole genome shotgun (WGS) entry which is preliminary data.</text>
</comment>
<reference evidence="2" key="1">
    <citation type="journal article" date="2020" name="BMC Genomics">
        <title>Correction to: Identification and distribution of gene clusters required for synthesis of sphingolipid metabolism inhibitors in diverse species of the filamentous fungus Fusarium.</title>
        <authorList>
            <person name="Kim H.S."/>
            <person name="Lohmar J.M."/>
            <person name="Busman M."/>
            <person name="Brown D.W."/>
            <person name="Naumann T.A."/>
            <person name="Divon H.H."/>
            <person name="Lysoe E."/>
            <person name="Uhlig S."/>
            <person name="Proctor R.H."/>
        </authorList>
    </citation>
    <scope>NUCLEOTIDE SEQUENCE</scope>
    <source>
        <strain evidence="2">NRRL 20472</strain>
    </source>
</reference>
<name>A0A8H4TXR6_9HYPO</name>
<accession>A0A8H4TXR6</accession>
<reference evidence="2" key="2">
    <citation type="submission" date="2020-05" db="EMBL/GenBank/DDBJ databases">
        <authorList>
            <person name="Kim H.-S."/>
            <person name="Proctor R.H."/>
            <person name="Brown D.W."/>
        </authorList>
    </citation>
    <scope>NUCLEOTIDE SEQUENCE</scope>
    <source>
        <strain evidence="2">NRRL 20472</strain>
    </source>
</reference>
<organism evidence="2 3">
    <name type="scientific">Fusarium sarcochroum</name>
    <dbReference type="NCBI Taxonomy" id="1208366"/>
    <lineage>
        <taxon>Eukaryota</taxon>
        <taxon>Fungi</taxon>
        <taxon>Dikarya</taxon>
        <taxon>Ascomycota</taxon>
        <taxon>Pezizomycotina</taxon>
        <taxon>Sordariomycetes</taxon>
        <taxon>Hypocreomycetidae</taxon>
        <taxon>Hypocreales</taxon>
        <taxon>Nectriaceae</taxon>
        <taxon>Fusarium</taxon>
        <taxon>Fusarium lateritium species complex</taxon>
    </lineage>
</organism>
<dbReference type="EMBL" id="JABEXW010000313">
    <property type="protein sequence ID" value="KAF4965992.1"/>
    <property type="molecule type" value="Genomic_DNA"/>
</dbReference>
<dbReference type="Proteomes" id="UP000622797">
    <property type="component" value="Unassembled WGS sequence"/>
</dbReference>
<keyword evidence="3" id="KW-1185">Reference proteome</keyword>
<dbReference type="AlphaFoldDB" id="A0A8H4TXR6"/>
<feature type="domain" description="Heterokaryon incompatibility" evidence="1">
    <location>
        <begin position="72"/>
        <end position="155"/>
    </location>
</feature>
<protein>
    <recommendedName>
        <fullName evidence="1">Heterokaryon incompatibility domain-containing protein</fullName>
    </recommendedName>
</protein>